<feature type="compositionally biased region" description="Polar residues" evidence="1">
    <location>
        <begin position="281"/>
        <end position="307"/>
    </location>
</feature>
<feature type="compositionally biased region" description="Polar residues" evidence="1">
    <location>
        <begin position="23"/>
        <end position="36"/>
    </location>
</feature>
<feature type="region of interest" description="Disordered" evidence="1">
    <location>
        <begin position="281"/>
        <end position="345"/>
    </location>
</feature>
<feature type="compositionally biased region" description="Polar residues" evidence="1">
    <location>
        <begin position="336"/>
        <end position="345"/>
    </location>
</feature>
<feature type="region of interest" description="Disordered" evidence="1">
    <location>
        <begin position="1"/>
        <end position="95"/>
    </location>
</feature>
<dbReference type="AlphaFoldDB" id="A0A2A9NWM1"/>
<evidence type="ECO:0000256" key="1">
    <source>
        <dbReference type="SAM" id="MobiDB-lite"/>
    </source>
</evidence>
<dbReference type="Proteomes" id="UP000242287">
    <property type="component" value="Unassembled WGS sequence"/>
</dbReference>
<name>A0A2A9NWM1_9AGAR</name>
<accession>A0A2A9NWM1</accession>
<sequence length="479" mass="52964">MSNTSYRLENARPRHIPAPLHLESSSYYSRNRQSDPQPLLYDLPSAATLSPPTSPRSKLGHESPTSSSFTGRSRTAQNVGSAASPSRRNRSLTPLGVAPNELEKFAENCRAWYFNQDDNAGRKMTQTLATLPSSQRAPFSRVQASIRAAYHRSVNARKTAEFRAHLAATQPGGSLMPHARANSAGSAARKERYERMDHFIRTWCTVGMPGTKPFFESLWAIMRLQVVPEKLGGAGRKRIEWEFDDAVFKESAGKDFMLEAVDVLKGVLAFEDVPSSRIASTIPESRLSGANTTHSRSQSQPLPSDQKPTPIPPLSKRARAPSDPFLDAPNIPQPIATPSSPSTNTAVLTANSGPLGQVIQSPFSIPNDTVKISQGSISLDDTEEEEDDFLRIWTSPDLSNPEILDLLKLFPPFITRRPLPRFPPAPRHTDIEEGYDGGPEGRQVHFGTGSFWVSSKERGEGWDGGWWGRFVAWWRSTFC</sequence>
<gene>
    <name evidence="2" type="ORF">AMATHDRAFT_54369</name>
</gene>
<proteinExistence type="predicted"/>
<feature type="compositionally biased region" description="Low complexity" evidence="1">
    <location>
        <begin position="43"/>
        <end position="57"/>
    </location>
</feature>
<evidence type="ECO:0000313" key="3">
    <source>
        <dbReference type="Proteomes" id="UP000242287"/>
    </source>
</evidence>
<evidence type="ECO:0000313" key="2">
    <source>
        <dbReference type="EMBL" id="PFH53834.1"/>
    </source>
</evidence>
<organism evidence="2 3">
    <name type="scientific">Amanita thiersii Skay4041</name>
    <dbReference type="NCBI Taxonomy" id="703135"/>
    <lineage>
        <taxon>Eukaryota</taxon>
        <taxon>Fungi</taxon>
        <taxon>Dikarya</taxon>
        <taxon>Basidiomycota</taxon>
        <taxon>Agaricomycotina</taxon>
        <taxon>Agaricomycetes</taxon>
        <taxon>Agaricomycetidae</taxon>
        <taxon>Agaricales</taxon>
        <taxon>Pluteineae</taxon>
        <taxon>Amanitaceae</taxon>
        <taxon>Amanita</taxon>
    </lineage>
</organism>
<protein>
    <submittedName>
        <fullName evidence="2">Uncharacterized protein</fullName>
    </submittedName>
</protein>
<dbReference type="EMBL" id="KZ301972">
    <property type="protein sequence ID" value="PFH53834.1"/>
    <property type="molecule type" value="Genomic_DNA"/>
</dbReference>
<keyword evidence="3" id="KW-1185">Reference proteome</keyword>
<reference evidence="2 3" key="1">
    <citation type="submission" date="2014-02" db="EMBL/GenBank/DDBJ databases">
        <title>Transposable element dynamics among asymbiotic and ectomycorrhizal Amanita fungi.</title>
        <authorList>
            <consortium name="DOE Joint Genome Institute"/>
            <person name="Hess J."/>
            <person name="Skrede I."/>
            <person name="Wolfe B."/>
            <person name="LaButti K."/>
            <person name="Ohm R.A."/>
            <person name="Grigoriev I.V."/>
            <person name="Pringle A."/>
        </authorList>
    </citation>
    <scope>NUCLEOTIDE SEQUENCE [LARGE SCALE GENOMIC DNA]</scope>
    <source>
        <strain evidence="2 3">SKay4041</strain>
    </source>
</reference>
<feature type="compositionally biased region" description="Polar residues" evidence="1">
    <location>
        <begin position="63"/>
        <end position="86"/>
    </location>
</feature>
<dbReference type="OrthoDB" id="2568455at2759"/>